<organism evidence="2 3">
    <name type="scientific">Streptococcus agalactiae LMG 14747</name>
    <dbReference type="NCBI Taxonomy" id="1154860"/>
    <lineage>
        <taxon>Bacteria</taxon>
        <taxon>Bacillati</taxon>
        <taxon>Bacillota</taxon>
        <taxon>Bacilli</taxon>
        <taxon>Lactobacillales</taxon>
        <taxon>Streptococcaceae</taxon>
        <taxon>Streptococcus</taxon>
    </lineage>
</organism>
<dbReference type="InterPro" id="IPR013560">
    <property type="entry name" value="DUF1722"/>
</dbReference>
<dbReference type="EMBL" id="ANQC01000003">
    <property type="protein sequence ID" value="ESV53696.1"/>
    <property type="molecule type" value="Genomic_DNA"/>
</dbReference>
<dbReference type="eggNOG" id="COG3272">
    <property type="taxonomic scope" value="Bacteria"/>
</dbReference>
<comment type="caution">
    <text evidence="2">The sequence shown here is derived from an EMBL/GenBank/DDBJ whole genome shotgun (WGS) entry which is preliminary data.</text>
</comment>
<accession>V6Z0D1</accession>
<name>V6Z0D1_STRAG</name>
<proteinExistence type="predicted"/>
<reference evidence="2 3" key="1">
    <citation type="submission" date="2013-05" db="EMBL/GenBank/DDBJ databases">
        <authorList>
            <person name="Richards V.P."/>
            <person name="Durkin S.A.S."/>
            <person name="Kim M."/>
            <person name="Pavinski Bitar P.D."/>
            <person name="Stanhope M.J."/>
            <person name="Town C.D."/>
            <person name="Venter J.C."/>
        </authorList>
    </citation>
    <scope>NUCLEOTIDE SEQUENCE [LARGE SCALE GENOMIC DNA]</scope>
    <source>
        <strain evidence="2 3">LMG 14747</strain>
    </source>
</reference>
<evidence type="ECO:0000313" key="3">
    <source>
        <dbReference type="Proteomes" id="UP000018482"/>
    </source>
</evidence>
<dbReference type="Pfam" id="PF08349">
    <property type="entry name" value="DUF1722"/>
    <property type="match status" value="1"/>
</dbReference>
<sequence length="133" mass="15715">MTSDVDVKGQLLKAQKEWAYQKYWVMAHSQQHYNALRQLFKGNEWSSDKAETFQHLLAEAEQIEPTLQTLRTAYQHVWGYFKKIASSEERECYKHFDATLDNSHREMLVFLQSLTAKYHIPCLMQSRLLCEGL</sequence>
<evidence type="ECO:0000259" key="1">
    <source>
        <dbReference type="Pfam" id="PF08349"/>
    </source>
</evidence>
<gene>
    <name evidence="2" type="ORF">SAG0136_00125</name>
</gene>
<feature type="domain" description="DUF1722" evidence="1">
    <location>
        <begin position="22"/>
        <end position="129"/>
    </location>
</feature>
<protein>
    <recommendedName>
        <fullName evidence="1">DUF1722 domain-containing protein</fullName>
    </recommendedName>
</protein>
<dbReference type="AlphaFoldDB" id="V6Z0D1"/>
<dbReference type="Proteomes" id="UP000018482">
    <property type="component" value="Unassembled WGS sequence"/>
</dbReference>
<evidence type="ECO:0000313" key="2">
    <source>
        <dbReference type="EMBL" id="ESV53696.1"/>
    </source>
</evidence>